<dbReference type="InterPro" id="IPR003593">
    <property type="entry name" value="AAA+_ATPase"/>
</dbReference>
<dbReference type="SMART" id="SM00382">
    <property type="entry name" value="AAA"/>
    <property type="match status" value="1"/>
</dbReference>
<dbReference type="SUPFAM" id="SSF52540">
    <property type="entry name" value="P-loop containing nucleoside triphosphate hydrolases"/>
    <property type="match status" value="1"/>
</dbReference>
<comment type="caution">
    <text evidence="9">The sequence shown here is derived from an EMBL/GenBank/DDBJ whole genome shotgun (WGS) entry which is preliminary data.</text>
</comment>
<dbReference type="CDD" id="cd03262">
    <property type="entry name" value="ABC_HisP_GlnQ"/>
    <property type="match status" value="1"/>
</dbReference>
<keyword evidence="7" id="KW-0472">Membrane</keyword>
<dbReference type="GO" id="GO:0016887">
    <property type="term" value="F:ATP hydrolysis activity"/>
    <property type="evidence" value="ECO:0007669"/>
    <property type="project" value="InterPro"/>
</dbReference>
<comment type="similarity">
    <text evidence="2">Belongs to the ABC transporter superfamily.</text>
</comment>
<gene>
    <name evidence="10" type="ORF">SAMN03159428_04740</name>
    <name evidence="9" type="ORF">SAMN03159514_04129</name>
</gene>
<dbReference type="PANTHER" id="PTHR43166">
    <property type="entry name" value="AMINO ACID IMPORT ATP-BINDING PROTEIN"/>
    <property type="match status" value="1"/>
</dbReference>
<dbReference type="PANTHER" id="PTHR43166:SF35">
    <property type="entry name" value="L-CYSTINE IMPORT ATP-BINDING PROTEIN TCYN"/>
    <property type="match status" value="1"/>
</dbReference>
<keyword evidence="5" id="KW-0547">Nucleotide-binding</keyword>
<evidence type="ECO:0000313" key="11">
    <source>
        <dbReference type="Proteomes" id="UP000198760"/>
    </source>
</evidence>
<keyword evidence="11" id="KW-1185">Reference proteome</keyword>
<dbReference type="InterPro" id="IPR027417">
    <property type="entry name" value="P-loop_NTPase"/>
</dbReference>
<dbReference type="InterPro" id="IPR003439">
    <property type="entry name" value="ABC_transporter-like_ATP-bd"/>
</dbReference>
<evidence type="ECO:0000259" key="8">
    <source>
        <dbReference type="PROSITE" id="PS50893"/>
    </source>
</evidence>
<evidence type="ECO:0000313" key="12">
    <source>
        <dbReference type="Proteomes" id="UP000199173"/>
    </source>
</evidence>
<dbReference type="Proteomes" id="UP000198760">
    <property type="component" value="Unassembled WGS sequence"/>
</dbReference>
<dbReference type="AlphaFoldDB" id="A0AAX2EX68"/>
<evidence type="ECO:0000256" key="1">
    <source>
        <dbReference type="ARBA" id="ARBA00004417"/>
    </source>
</evidence>
<protein>
    <submittedName>
        <fullName evidence="9">ABC-type polar amino acid transport system, ATPase component</fullName>
    </submittedName>
</protein>
<name>A0AAX2EX68_9ENTR</name>
<dbReference type="InterPro" id="IPR030679">
    <property type="entry name" value="ABC_ATPase_HisP-typ"/>
</dbReference>
<dbReference type="Pfam" id="PF00005">
    <property type="entry name" value="ABC_tran"/>
    <property type="match status" value="1"/>
</dbReference>
<dbReference type="Proteomes" id="UP000199173">
    <property type="component" value="Unassembled WGS sequence"/>
</dbReference>
<keyword evidence="6" id="KW-0067">ATP-binding</keyword>
<dbReference type="InterPro" id="IPR017871">
    <property type="entry name" value="ABC_transporter-like_CS"/>
</dbReference>
<evidence type="ECO:0000256" key="3">
    <source>
        <dbReference type="ARBA" id="ARBA00022448"/>
    </source>
</evidence>
<dbReference type="EMBL" id="FPAV01000017">
    <property type="protein sequence ID" value="SFU15213.1"/>
    <property type="molecule type" value="Genomic_DNA"/>
</dbReference>
<dbReference type="GO" id="GO:0015424">
    <property type="term" value="F:ABC-type amino acid transporter activity"/>
    <property type="evidence" value="ECO:0007669"/>
    <property type="project" value="InterPro"/>
</dbReference>
<dbReference type="GO" id="GO:0005524">
    <property type="term" value="F:ATP binding"/>
    <property type="evidence" value="ECO:0007669"/>
    <property type="project" value="UniProtKB-KW"/>
</dbReference>
<evidence type="ECO:0000313" key="9">
    <source>
        <dbReference type="EMBL" id="SFR23777.1"/>
    </source>
</evidence>
<dbReference type="Gene3D" id="3.40.50.300">
    <property type="entry name" value="P-loop containing nucleotide triphosphate hydrolases"/>
    <property type="match status" value="1"/>
</dbReference>
<feature type="domain" description="ABC transporter" evidence="8">
    <location>
        <begin position="19"/>
        <end position="256"/>
    </location>
</feature>
<evidence type="ECO:0000256" key="7">
    <source>
        <dbReference type="ARBA" id="ARBA00023136"/>
    </source>
</evidence>
<evidence type="ECO:0000256" key="6">
    <source>
        <dbReference type="ARBA" id="ARBA00022840"/>
    </source>
</evidence>
<sequence>MPSLFIKQKHVCSENIMMITIEKVSKSFTGEKILKDVSLSIAAGEIICIIGPSGSGKTTLLRTLNFLEPADSGQIKIDDAVVDCAKAGKKEIEKIRSKTAMVFQSWNLFHNLTALQNITEGLIYAQKRSRQEAVAIAEGLLKQVGLLHKKDHYPNSLSGGQKQRIGIARALAINPAVLLLDEPTSALDPEKVGEVLSLIQEIAANGQTMIIVTHEMDFARQVASRVVFMENGEIVEQGPPEQIFGAALHKRTQAFLARLRFHA</sequence>
<proteinExistence type="inferred from homology"/>
<keyword evidence="3" id="KW-0813">Transport</keyword>
<dbReference type="PIRSF" id="PIRSF039085">
    <property type="entry name" value="ABC_ATPase_HisP"/>
    <property type="match status" value="1"/>
</dbReference>
<evidence type="ECO:0000256" key="5">
    <source>
        <dbReference type="ARBA" id="ARBA00022741"/>
    </source>
</evidence>
<comment type="subcellular location">
    <subcellularLocation>
        <location evidence="1">Cell inner membrane</location>
        <topology evidence="1">Peripheral membrane protein</topology>
    </subcellularLocation>
</comment>
<evidence type="ECO:0000256" key="4">
    <source>
        <dbReference type="ARBA" id="ARBA00022475"/>
    </source>
</evidence>
<keyword evidence="4" id="KW-1003">Cell membrane</keyword>
<dbReference type="PROSITE" id="PS50893">
    <property type="entry name" value="ABC_TRANSPORTER_2"/>
    <property type="match status" value="1"/>
</dbReference>
<reference evidence="11 12" key="1">
    <citation type="submission" date="2016-10" db="EMBL/GenBank/DDBJ databases">
        <authorList>
            <person name="Varghese N."/>
            <person name="Submissions S."/>
        </authorList>
    </citation>
    <scope>NUCLEOTIDE SEQUENCE [LARGE SCALE GENOMIC DNA]</scope>
    <source>
        <strain evidence="10 11">NFIX06</strain>
        <strain evidence="9 12">NFIX08</strain>
    </source>
</reference>
<organism evidence="9 12">
    <name type="scientific">Kosakonia radicincitans</name>
    <dbReference type="NCBI Taxonomy" id="283686"/>
    <lineage>
        <taxon>Bacteria</taxon>
        <taxon>Pseudomonadati</taxon>
        <taxon>Pseudomonadota</taxon>
        <taxon>Gammaproteobacteria</taxon>
        <taxon>Enterobacterales</taxon>
        <taxon>Enterobacteriaceae</taxon>
        <taxon>Kosakonia</taxon>
    </lineage>
</organism>
<dbReference type="EMBL" id="FOYJ01000011">
    <property type="protein sequence ID" value="SFR23777.1"/>
    <property type="molecule type" value="Genomic_DNA"/>
</dbReference>
<dbReference type="PROSITE" id="PS00211">
    <property type="entry name" value="ABC_TRANSPORTER_1"/>
    <property type="match status" value="1"/>
</dbReference>
<dbReference type="InterPro" id="IPR050086">
    <property type="entry name" value="MetN_ABC_transporter-like"/>
</dbReference>
<dbReference type="GO" id="GO:0005886">
    <property type="term" value="C:plasma membrane"/>
    <property type="evidence" value="ECO:0007669"/>
    <property type="project" value="UniProtKB-SubCell"/>
</dbReference>
<evidence type="ECO:0000313" key="10">
    <source>
        <dbReference type="EMBL" id="SFU15213.1"/>
    </source>
</evidence>
<evidence type="ECO:0000256" key="2">
    <source>
        <dbReference type="ARBA" id="ARBA00005417"/>
    </source>
</evidence>
<accession>A0AAX2EX68</accession>